<gene>
    <name evidence="8" type="primary">LOC111128776</name>
</gene>
<dbReference type="AlphaFoldDB" id="A0A8B8DRP0"/>
<evidence type="ECO:0000259" key="6">
    <source>
        <dbReference type="PROSITE" id="PS50222"/>
    </source>
</evidence>
<dbReference type="KEGG" id="cvn:111128776"/>
<dbReference type="InterPro" id="IPR055188">
    <property type="entry name" value="Choice_anch_I"/>
</dbReference>
<dbReference type="RefSeq" id="XP_022330328.1">
    <property type="nucleotide sequence ID" value="XM_022474620.1"/>
</dbReference>
<feature type="domain" description="EF-hand" evidence="6">
    <location>
        <begin position="105"/>
        <end position="140"/>
    </location>
</feature>
<evidence type="ECO:0000256" key="1">
    <source>
        <dbReference type="ARBA" id="ARBA00022723"/>
    </source>
</evidence>
<keyword evidence="3" id="KW-0106">Calcium</keyword>
<evidence type="ECO:0000313" key="7">
    <source>
        <dbReference type="Proteomes" id="UP000694844"/>
    </source>
</evidence>
<feature type="domain" description="EF-hand" evidence="6">
    <location>
        <begin position="68"/>
        <end position="103"/>
    </location>
</feature>
<dbReference type="InterPro" id="IPR052956">
    <property type="entry name" value="Mesenchyme-surface_protein"/>
</dbReference>
<dbReference type="Gene3D" id="1.10.238.10">
    <property type="entry name" value="EF-hand"/>
    <property type="match status" value="2"/>
</dbReference>
<dbReference type="Proteomes" id="UP000694844">
    <property type="component" value="Chromosome 4"/>
</dbReference>
<proteinExistence type="predicted"/>
<dbReference type="InterPro" id="IPR011045">
    <property type="entry name" value="N2O_reductase_N"/>
</dbReference>
<dbReference type="InterPro" id="IPR018247">
    <property type="entry name" value="EF_Hand_1_Ca_BS"/>
</dbReference>
<protein>
    <submittedName>
        <fullName evidence="8">Mesenchyme-specific cell surface glycoprotein-like</fullName>
    </submittedName>
</protein>
<dbReference type="InterPro" id="IPR015943">
    <property type="entry name" value="WD40/YVTN_repeat-like_dom_sf"/>
</dbReference>
<feature type="domain" description="EF-hand" evidence="6">
    <location>
        <begin position="146"/>
        <end position="181"/>
    </location>
</feature>
<dbReference type="Gene3D" id="2.130.10.10">
    <property type="entry name" value="YVTN repeat-like/Quinoprotein amine dehydrogenase"/>
    <property type="match status" value="1"/>
</dbReference>
<name>A0A8B8DRP0_CRAVI</name>
<dbReference type="SUPFAM" id="SSF50974">
    <property type="entry name" value="Nitrous oxide reductase, N-terminal domain"/>
    <property type="match status" value="1"/>
</dbReference>
<accession>A0A8B8DRP0</accession>
<evidence type="ECO:0000256" key="4">
    <source>
        <dbReference type="ARBA" id="ARBA00022842"/>
    </source>
</evidence>
<keyword evidence="4" id="KW-0460">Magnesium</keyword>
<organism evidence="7 8">
    <name type="scientific">Crassostrea virginica</name>
    <name type="common">Eastern oyster</name>
    <dbReference type="NCBI Taxonomy" id="6565"/>
    <lineage>
        <taxon>Eukaryota</taxon>
        <taxon>Metazoa</taxon>
        <taxon>Spiralia</taxon>
        <taxon>Lophotrochozoa</taxon>
        <taxon>Mollusca</taxon>
        <taxon>Bivalvia</taxon>
        <taxon>Autobranchia</taxon>
        <taxon>Pteriomorphia</taxon>
        <taxon>Ostreida</taxon>
        <taxon>Ostreoidea</taxon>
        <taxon>Ostreidae</taxon>
        <taxon>Crassostrea</taxon>
    </lineage>
</organism>
<dbReference type="InterPro" id="IPR011992">
    <property type="entry name" value="EF-hand-dom_pair"/>
</dbReference>
<dbReference type="Pfam" id="PF22494">
    <property type="entry name" value="choice_anch_I"/>
    <property type="match status" value="1"/>
</dbReference>
<dbReference type="Pfam" id="PF13499">
    <property type="entry name" value="EF-hand_7"/>
    <property type="match status" value="1"/>
</dbReference>
<reference evidence="8" key="1">
    <citation type="submission" date="2025-08" db="UniProtKB">
        <authorList>
            <consortium name="RefSeq"/>
        </authorList>
    </citation>
    <scope>IDENTIFICATION</scope>
    <source>
        <tissue evidence="8">Whole sample</tissue>
    </source>
</reference>
<keyword evidence="1" id="KW-0479">Metal-binding</keyword>
<keyword evidence="2" id="KW-0677">Repeat</keyword>
<dbReference type="InterPro" id="IPR002048">
    <property type="entry name" value="EF_hand_dom"/>
</dbReference>
<dbReference type="PROSITE" id="PS00018">
    <property type="entry name" value="EF_HAND_1"/>
    <property type="match status" value="2"/>
</dbReference>
<dbReference type="FunFam" id="1.10.238.10:FF:000079">
    <property type="entry name" value="Calcium and integrin-binding family member 2"/>
    <property type="match status" value="1"/>
</dbReference>
<dbReference type="OrthoDB" id="425936at2759"/>
<dbReference type="SMART" id="SM00054">
    <property type="entry name" value="EFh"/>
    <property type="match status" value="3"/>
</dbReference>
<evidence type="ECO:0000313" key="8">
    <source>
        <dbReference type="RefSeq" id="XP_022330328.1"/>
    </source>
</evidence>
<feature type="compositionally biased region" description="Polar residues" evidence="5">
    <location>
        <begin position="622"/>
        <end position="642"/>
    </location>
</feature>
<dbReference type="SUPFAM" id="SSF47473">
    <property type="entry name" value="EF-hand"/>
    <property type="match status" value="1"/>
</dbReference>
<evidence type="ECO:0000256" key="5">
    <source>
        <dbReference type="SAM" id="MobiDB-lite"/>
    </source>
</evidence>
<dbReference type="PANTHER" id="PTHR46928">
    <property type="entry name" value="MESENCHYME-SPECIFIC CELL SURFACE GLYCOPROTEIN"/>
    <property type="match status" value="1"/>
</dbReference>
<evidence type="ECO:0000256" key="3">
    <source>
        <dbReference type="ARBA" id="ARBA00022837"/>
    </source>
</evidence>
<dbReference type="GeneID" id="111128776"/>
<dbReference type="GO" id="GO:0005509">
    <property type="term" value="F:calcium ion binding"/>
    <property type="evidence" value="ECO:0007669"/>
    <property type="project" value="InterPro"/>
</dbReference>
<dbReference type="PROSITE" id="PS50222">
    <property type="entry name" value="EF_HAND_2"/>
    <property type="match status" value="3"/>
</dbReference>
<evidence type="ECO:0000256" key="2">
    <source>
        <dbReference type="ARBA" id="ARBA00022737"/>
    </source>
</evidence>
<keyword evidence="7" id="KW-1185">Reference proteome</keyword>
<dbReference type="PANTHER" id="PTHR46928:SF1">
    <property type="entry name" value="MESENCHYME-SPECIFIC CELL SURFACE GLYCOPROTEIN"/>
    <property type="match status" value="1"/>
</dbReference>
<sequence>MGNKVGVFTDEQIEAFQDCTFFTKKEILRIFSRFRELSPSTVPKVMSEGDTNRIQLPYRQIQAMAELKENPFCRRICEVFSEDGSGDLSFEDFLDLFSVLSEVAPRELKAVYAFKIYDFDGDNYLGKEDLRSTLRCLTRNELSEEEVEFVVEKVLEETDLDDDGKLSYIEFEHVISRSPDFMTDIELNNTMKLLAVFILVVVACCDARLQLSKQSYMRFPYQYINGDPTNPRYALFQNAAHKATFHVLDKILYVASARSTEKYLHIIDMNNPANPSILMTHVFDNAVDGMITALDACSDTISVALSAADPVNEGHVELFTPYNRADRVFTRIGRIAVGVNPKDIAHTTDCTRLVVANAGSATINPISNTFSDPEGSITIIVRNDQGFPVEINMDFTQLNDRVVDYISNGVRYVFRGDHGAGIINTFSQDLEPESVTISNDDRFAFISCQRNNAILKIDMFNQRIIELYSLGVKNWTSFNIDTSDMNDAANLRHHRVYSFYQPGQLAYGLIDGKGYVVSVDTGRMTSYTQAQQGYVFNDAVRARVAWADGELDTTTMDPTLISQIQDNQQLGRAFMSRVDGYNIFNKIGDVYLFGGRGISLWDSTTMAHVFDSGDDLERRASQNYPNTFNGDCSNGGQSPTQQVDERSDDMGPEPNALAVGNVGTTPVLLVGSRNGLIYVYNMRGVSANFESVHRAGATNDIWNNLYTNDAAGDQIISDMGFVGAANSPSGIPFIYVIGRATGSLSIYNVVDVPEIF</sequence>
<feature type="region of interest" description="Disordered" evidence="5">
    <location>
        <begin position="622"/>
        <end position="651"/>
    </location>
</feature>